<dbReference type="AlphaFoldDB" id="I7GMW2"/>
<proteinExistence type="evidence at transcript level"/>
<reference evidence="1" key="1">
    <citation type="journal article" date="2007" name="PLoS Biol.">
        <title>Rate of evolution in brain-expressed genes in humans and other primates.</title>
        <authorList>
            <person name="Wang H.-Y."/>
            <person name="Chien H.-C."/>
            <person name="Osada N."/>
            <person name="Hashimoto K."/>
            <person name="Sugano S."/>
            <person name="Gojobori T."/>
            <person name="Chou C.-K."/>
            <person name="Tsai S.-F."/>
            <person name="Wu C.-I."/>
            <person name="Shen C.-K.J."/>
        </authorList>
    </citation>
    <scope>NUCLEOTIDE SEQUENCE</scope>
</reference>
<protein>
    <submittedName>
        <fullName evidence="1">Macaca fascicularis brain cDNA, clone: QflA-23882</fullName>
    </submittedName>
</protein>
<sequence>MIQHLNIQNILSLKSGFPARFSDESLLILDLHCCTSTINYS</sequence>
<name>I7GMW2_MACFA</name>
<dbReference type="EMBL" id="AB173716">
    <property type="protein sequence ID" value="BAE90778.1"/>
    <property type="molecule type" value="mRNA"/>
</dbReference>
<organism evidence="1">
    <name type="scientific">Macaca fascicularis</name>
    <name type="common">Crab-eating macaque</name>
    <name type="synonym">Cynomolgus monkey</name>
    <dbReference type="NCBI Taxonomy" id="9541"/>
    <lineage>
        <taxon>Eukaryota</taxon>
        <taxon>Metazoa</taxon>
        <taxon>Chordata</taxon>
        <taxon>Craniata</taxon>
        <taxon>Vertebrata</taxon>
        <taxon>Euteleostomi</taxon>
        <taxon>Mammalia</taxon>
        <taxon>Eutheria</taxon>
        <taxon>Euarchontoglires</taxon>
        <taxon>Primates</taxon>
        <taxon>Haplorrhini</taxon>
        <taxon>Catarrhini</taxon>
        <taxon>Cercopithecidae</taxon>
        <taxon>Cercopithecinae</taxon>
        <taxon>Macaca</taxon>
    </lineage>
</organism>
<evidence type="ECO:0000313" key="1">
    <source>
        <dbReference type="EMBL" id="BAE90778.1"/>
    </source>
</evidence>
<accession>I7GMW2</accession>